<reference evidence="11" key="1">
    <citation type="submission" date="2018-01" db="EMBL/GenBank/DDBJ databases">
        <title>Draft Genome Sequence of the Radioresistant Bacterium Deinococcus aerius TR0125, Isolated from the Higher Atmosphere above Japan.</title>
        <authorList>
            <person name="Satoh K."/>
            <person name="Arai H."/>
            <person name="Sanzen T."/>
            <person name="Kawaguchi Y."/>
            <person name="Hayashi H."/>
            <person name="Yokobori S."/>
            <person name="Yamagishi A."/>
            <person name="Oono Y."/>
            <person name="Narumi I."/>
        </authorList>
    </citation>
    <scope>NUCLEOTIDE SEQUENCE [LARGE SCALE GENOMIC DNA]</scope>
    <source>
        <strain evidence="11">TR0125</strain>
    </source>
</reference>
<dbReference type="InterPro" id="IPR039421">
    <property type="entry name" value="Type_1_exporter"/>
</dbReference>
<feature type="domain" description="ABC transporter" evidence="8">
    <location>
        <begin position="315"/>
        <end position="532"/>
    </location>
</feature>
<dbReference type="Gene3D" id="1.20.1560.10">
    <property type="entry name" value="ABC transporter type 1, transmembrane domain"/>
    <property type="match status" value="1"/>
</dbReference>
<dbReference type="InterPro" id="IPR017871">
    <property type="entry name" value="ABC_transporter-like_CS"/>
</dbReference>
<dbReference type="GO" id="GO:0140359">
    <property type="term" value="F:ABC-type transporter activity"/>
    <property type="evidence" value="ECO:0007669"/>
    <property type="project" value="InterPro"/>
</dbReference>
<proteinExistence type="predicted"/>
<name>A0A2I9CSA0_9DEIO</name>
<keyword evidence="2 7" id="KW-0812">Transmembrane</keyword>
<dbReference type="Gene3D" id="3.40.50.300">
    <property type="entry name" value="P-loop containing nucleotide triphosphate hydrolases"/>
    <property type="match status" value="1"/>
</dbReference>
<evidence type="ECO:0000256" key="6">
    <source>
        <dbReference type="ARBA" id="ARBA00023136"/>
    </source>
</evidence>
<dbReference type="PANTHER" id="PTHR24221:SF654">
    <property type="entry name" value="ATP-BINDING CASSETTE SUB-FAMILY B MEMBER 6"/>
    <property type="match status" value="1"/>
</dbReference>
<dbReference type="InterPro" id="IPR003439">
    <property type="entry name" value="ABC_transporter-like_ATP-bd"/>
</dbReference>
<evidence type="ECO:0000259" key="8">
    <source>
        <dbReference type="PROSITE" id="PS50893"/>
    </source>
</evidence>
<gene>
    <name evidence="10" type="ORF">DAERI_020086</name>
</gene>
<dbReference type="EMBL" id="BFAG01000002">
    <property type="protein sequence ID" value="GBF04489.1"/>
    <property type="molecule type" value="Genomic_DNA"/>
</dbReference>
<dbReference type="GO" id="GO:0016887">
    <property type="term" value="F:ATP hydrolysis activity"/>
    <property type="evidence" value="ECO:0007669"/>
    <property type="project" value="InterPro"/>
</dbReference>
<dbReference type="CDD" id="cd03228">
    <property type="entry name" value="ABCC_MRP_Like"/>
    <property type="match status" value="1"/>
</dbReference>
<comment type="subcellular location">
    <subcellularLocation>
        <location evidence="1">Cell membrane</location>
        <topology evidence="1">Multi-pass membrane protein</topology>
    </subcellularLocation>
</comment>
<evidence type="ECO:0000313" key="10">
    <source>
        <dbReference type="EMBL" id="GBF04489.1"/>
    </source>
</evidence>
<feature type="transmembrane region" description="Helical" evidence="7">
    <location>
        <begin position="255"/>
        <end position="278"/>
    </location>
</feature>
<keyword evidence="5 7" id="KW-1133">Transmembrane helix</keyword>
<feature type="domain" description="ABC transmembrane type-1" evidence="9">
    <location>
        <begin position="3"/>
        <end position="188"/>
    </location>
</feature>
<evidence type="ECO:0000259" key="9">
    <source>
        <dbReference type="PROSITE" id="PS50929"/>
    </source>
</evidence>
<dbReference type="InterPro" id="IPR027417">
    <property type="entry name" value="P-loop_NTPase"/>
</dbReference>
<evidence type="ECO:0000256" key="3">
    <source>
        <dbReference type="ARBA" id="ARBA00022741"/>
    </source>
</evidence>
<feature type="transmembrane region" description="Helical" evidence="7">
    <location>
        <begin position="117"/>
        <end position="136"/>
    </location>
</feature>
<dbReference type="SMART" id="SM00382">
    <property type="entry name" value="AAA"/>
    <property type="match status" value="1"/>
</dbReference>
<dbReference type="InterPro" id="IPR003593">
    <property type="entry name" value="AAA+_ATPase"/>
</dbReference>
<keyword evidence="11" id="KW-1185">Reference proteome</keyword>
<dbReference type="PROSITE" id="PS50929">
    <property type="entry name" value="ABC_TM1F"/>
    <property type="match status" value="1"/>
</dbReference>
<sequence>MRGALALGVLTALAGVGLAASSGLLISRAALRPEVFLSLLLLVTTVRALGLGRAALRYAERLAGHAAALAGGERVRLRLFDTLARFGRDLLAYERGGDLLARSGADVDARQFFTLRVSLPLGAFLGVLVALGGWLAWLDLGLALLALLPLLGAALVVLHGRDRAALLTREDACLTREHAARLLDALSASGDGGGSHHGPELARLTARLERVALDAGRLAWRVTLAREMGFAVAVSGVLWRGAALVQAGYLNGALLAAVVLGVAAAFDAAGPLAAVPLAHAADVAARERTAALEALTPGVVGPPMPRAVPPGPLSFEVRGVTVRRHGRTVLDDVLLRLRAGESLGVSGPSGGGKTTLIRLLTRDLDPDAGRVTLNGADLRDLDLAALRARISLHEQDAPLLDGTLRENLRLGDHHATDHRLRGLLDDLGLTHLDLDTWVGEGGTRLSGGERARVSLARALLGPGDLLLLDEPTAHLDAATEARVLRVIGRERAGRALLIVTHRAAPLALTGRHLTLRGGHLHGAASVPERTAV</sequence>
<dbReference type="InterPro" id="IPR036640">
    <property type="entry name" value="ABC1_TM_sf"/>
</dbReference>
<accession>A0A2I9CSA0</accession>
<dbReference type="GO" id="GO:0005524">
    <property type="term" value="F:ATP binding"/>
    <property type="evidence" value="ECO:0007669"/>
    <property type="project" value="UniProtKB-KW"/>
</dbReference>
<dbReference type="GO" id="GO:0005886">
    <property type="term" value="C:plasma membrane"/>
    <property type="evidence" value="ECO:0007669"/>
    <property type="project" value="UniProtKB-SubCell"/>
</dbReference>
<evidence type="ECO:0000313" key="11">
    <source>
        <dbReference type="Proteomes" id="UP000236569"/>
    </source>
</evidence>
<dbReference type="RefSeq" id="WP_102125974.1">
    <property type="nucleotide sequence ID" value="NZ_BFAG01000002.1"/>
</dbReference>
<dbReference type="AlphaFoldDB" id="A0A2I9CSA0"/>
<protein>
    <submittedName>
        <fullName evidence="10">ABC transporter-related protein</fullName>
    </submittedName>
</protein>
<dbReference type="InterPro" id="IPR011527">
    <property type="entry name" value="ABC1_TM_dom"/>
</dbReference>
<dbReference type="Pfam" id="PF00005">
    <property type="entry name" value="ABC_tran"/>
    <property type="match status" value="1"/>
</dbReference>
<organism evidence="10 11">
    <name type="scientific">Deinococcus aerius</name>
    <dbReference type="NCBI Taxonomy" id="200253"/>
    <lineage>
        <taxon>Bacteria</taxon>
        <taxon>Thermotogati</taxon>
        <taxon>Deinococcota</taxon>
        <taxon>Deinococci</taxon>
        <taxon>Deinococcales</taxon>
        <taxon>Deinococcaceae</taxon>
        <taxon>Deinococcus</taxon>
    </lineage>
</organism>
<dbReference type="OrthoDB" id="57982at2"/>
<dbReference type="PROSITE" id="PS00211">
    <property type="entry name" value="ABC_TRANSPORTER_1"/>
    <property type="match status" value="1"/>
</dbReference>
<dbReference type="SUPFAM" id="SSF52540">
    <property type="entry name" value="P-loop containing nucleoside triphosphate hydrolases"/>
    <property type="match status" value="1"/>
</dbReference>
<feature type="transmembrane region" description="Helical" evidence="7">
    <location>
        <begin position="142"/>
        <end position="160"/>
    </location>
</feature>
<keyword evidence="4" id="KW-0067">ATP-binding</keyword>
<evidence type="ECO:0000256" key="4">
    <source>
        <dbReference type="ARBA" id="ARBA00022840"/>
    </source>
</evidence>
<keyword evidence="6 7" id="KW-0472">Membrane</keyword>
<evidence type="ECO:0000256" key="2">
    <source>
        <dbReference type="ARBA" id="ARBA00022692"/>
    </source>
</evidence>
<keyword evidence="3" id="KW-0547">Nucleotide-binding</keyword>
<dbReference type="PROSITE" id="PS50893">
    <property type="entry name" value="ABC_TRANSPORTER_2"/>
    <property type="match status" value="1"/>
</dbReference>
<dbReference type="SUPFAM" id="SSF90123">
    <property type="entry name" value="ABC transporter transmembrane region"/>
    <property type="match status" value="1"/>
</dbReference>
<dbReference type="Proteomes" id="UP000236569">
    <property type="component" value="Unassembled WGS sequence"/>
</dbReference>
<evidence type="ECO:0000256" key="1">
    <source>
        <dbReference type="ARBA" id="ARBA00004651"/>
    </source>
</evidence>
<dbReference type="GO" id="GO:0034040">
    <property type="term" value="F:ATPase-coupled lipid transmembrane transporter activity"/>
    <property type="evidence" value="ECO:0007669"/>
    <property type="project" value="TreeGrafter"/>
</dbReference>
<evidence type="ECO:0000256" key="7">
    <source>
        <dbReference type="SAM" id="Phobius"/>
    </source>
</evidence>
<evidence type="ECO:0000256" key="5">
    <source>
        <dbReference type="ARBA" id="ARBA00022989"/>
    </source>
</evidence>
<comment type="caution">
    <text evidence="10">The sequence shown here is derived from an EMBL/GenBank/DDBJ whole genome shotgun (WGS) entry which is preliminary data.</text>
</comment>
<dbReference type="PANTHER" id="PTHR24221">
    <property type="entry name" value="ATP-BINDING CASSETTE SUB-FAMILY B"/>
    <property type="match status" value="1"/>
</dbReference>